<dbReference type="RefSeq" id="WP_160114433.1">
    <property type="nucleotide sequence ID" value="NZ_BEXA01000001.1"/>
</dbReference>
<dbReference type="GO" id="GO:0017148">
    <property type="term" value="P:negative regulation of translation"/>
    <property type="evidence" value="ECO:0007669"/>
    <property type="project" value="InterPro"/>
</dbReference>
<evidence type="ECO:0000313" key="1">
    <source>
        <dbReference type="EMBL" id="GAY72438.1"/>
    </source>
</evidence>
<dbReference type="InterPro" id="IPR038493">
    <property type="entry name" value="MqsR_sf"/>
</dbReference>
<accession>A0A401FJH3</accession>
<name>A0A401FJH3_9LACO</name>
<gene>
    <name evidence="1" type="ORF">NBRC111893_584</name>
</gene>
<dbReference type="EMBL" id="BEXA01000001">
    <property type="protein sequence ID" value="GAY72438.1"/>
    <property type="molecule type" value="Genomic_DNA"/>
</dbReference>
<dbReference type="Pfam" id="PF15723">
    <property type="entry name" value="MqsR_toxin"/>
    <property type="match status" value="1"/>
</dbReference>
<evidence type="ECO:0008006" key="3">
    <source>
        <dbReference type="Google" id="ProtNLM"/>
    </source>
</evidence>
<dbReference type="InterPro" id="IPR031451">
    <property type="entry name" value="MqsR_toxin"/>
</dbReference>
<sequence>MGSANNTTIRRFLQDFKKALSHGDWEIVQRRVEYAQVTEMTLESIKIILMKLTPDDYVKGPELDRDRPGEYLWVFYKDGETEKRLYIKLKLTNGHAKVISFHETIYD</sequence>
<dbReference type="GO" id="GO:0009372">
    <property type="term" value="P:quorum sensing"/>
    <property type="evidence" value="ECO:0007669"/>
    <property type="project" value="InterPro"/>
</dbReference>
<dbReference type="Proteomes" id="UP000286974">
    <property type="component" value="Unassembled WGS sequence"/>
</dbReference>
<dbReference type="Gene3D" id="3.30.2310.40">
    <property type="match status" value="1"/>
</dbReference>
<keyword evidence="2" id="KW-1185">Reference proteome</keyword>
<dbReference type="AlphaFoldDB" id="A0A401FJH3"/>
<comment type="caution">
    <text evidence="1">The sequence shown here is derived from an EMBL/GenBank/DDBJ whole genome shotgun (WGS) entry which is preliminary data.</text>
</comment>
<proteinExistence type="predicted"/>
<reference evidence="1 2" key="1">
    <citation type="submission" date="2017-11" db="EMBL/GenBank/DDBJ databases">
        <title>Draft Genome Sequence of Lactobacillus curieae NBRC 111893 isolated from Koso, a Japanese sugar-Vegetable Fermented Beverage.</title>
        <authorList>
            <person name="Chiou T.Y."/>
            <person name="Oshima K."/>
            <person name="Suda W."/>
            <person name="Hattori M."/>
            <person name="Takahashi T."/>
        </authorList>
    </citation>
    <scope>NUCLEOTIDE SEQUENCE [LARGE SCALE GENOMIC DNA]</scope>
    <source>
        <strain evidence="1 2">NBRC111893</strain>
    </source>
</reference>
<evidence type="ECO:0000313" key="2">
    <source>
        <dbReference type="Proteomes" id="UP000286974"/>
    </source>
</evidence>
<organism evidence="1 2">
    <name type="scientific">Lentilactobacillus kosonis</name>
    <dbReference type="NCBI Taxonomy" id="2810561"/>
    <lineage>
        <taxon>Bacteria</taxon>
        <taxon>Bacillati</taxon>
        <taxon>Bacillota</taxon>
        <taxon>Bacilli</taxon>
        <taxon>Lactobacillales</taxon>
        <taxon>Lactobacillaceae</taxon>
        <taxon>Lentilactobacillus</taxon>
    </lineage>
</organism>
<dbReference type="OrthoDB" id="2325009at2"/>
<dbReference type="GO" id="GO:0044010">
    <property type="term" value="P:single-species biofilm formation"/>
    <property type="evidence" value="ECO:0007669"/>
    <property type="project" value="InterPro"/>
</dbReference>
<protein>
    <recommendedName>
        <fullName evidence="3">Toxin</fullName>
    </recommendedName>
</protein>